<comment type="caution">
    <text evidence="2">The sequence shown here is derived from an EMBL/GenBank/DDBJ whole genome shotgun (WGS) entry which is preliminary data.</text>
</comment>
<keyword evidence="3" id="KW-1185">Reference proteome</keyword>
<evidence type="ECO:0000313" key="2">
    <source>
        <dbReference type="EMBL" id="KAG0573083.1"/>
    </source>
</evidence>
<accession>A0A8T0HR98</accession>
<name>A0A8T0HR98_CERPU</name>
<feature type="compositionally biased region" description="Low complexity" evidence="1">
    <location>
        <begin position="169"/>
        <end position="180"/>
    </location>
</feature>
<dbReference type="Proteomes" id="UP000822688">
    <property type="component" value="Chromosome V"/>
</dbReference>
<proteinExistence type="predicted"/>
<dbReference type="EMBL" id="CM026426">
    <property type="protein sequence ID" value="KAG0573083.1"/>
    <property type="molecule type" value="Genomic_DNA"/>
</dbReference>
<evidence type="ECO:0000256" key="1">
    <source>
        <dbReference type="SAM" id="MobiDB-lite"/>
    </source>
</evidence>
<sequence>MYANFSLTPECHLEFQNLVEIVETKALIMFWNVKTCWISLLALLDRIMGEYKSLLANMFENPKVKEPEVKHKQMVARESTRRNYDFLCDLSNDFCWTDSCYQEVVALGDASGVHFTEFIRRRRSCSGRRECCALHPLEIESDLCDADSSGSTSFSARDFDCTPSSEIASSQDSSPGPESSALETFCNTTFGSLGQQ</sequence>
<organism evidence="2 3">
    <name type="scientific">Ceratodon purpureus</name>
    <name type="common">Fire moss</name>
    <name type="synonym">Dicranum purpureum</name>
    <dbReference type="NCBI Taxonomy" id="3225"/>
    <lineage>
        <taxon>Eukaryota</taxon>
        <taxon>Viridiplantae</taxon>
        <taxon>Streptophyta</taxon>
        <taxon>Embryophyta</taxon>
        <taxon>Bryophyta</taxon>
        <taxon>Bryophytina</taxon>
        <taxon>Bryopsida</taxon>
        <taxon>Dicranidae</taxon>
        <taxon>Pseudoditrichales</taxon>
        <taxon>Ditrichaceae</taxon>
        <taxon>Ceratodon</taxon>
    </lineage>
</organism>
<dbReference type="AlphaFoldDB" id="A0A8T0HR98"/>
<gene>
    <name evidence="2" type="ORF">KC19_VG147400</name>
</gene>
<protein>
    <submittedName>
        <fullName evidence="2">Uncharacterized protein</fullName>
    </submittedName>
</protein>
<evidence type="ECO:0000313" key="3">
    <source>
        <dbReference type="Proteomes" id="UP000822688"/>
    </source>
</evidence>
<feature type="region of interest" description="Disordered" evidence="1">
    <location>
        <begin position="155"/>
        <end position="182"/>
    </location>
</feature>
<reference evidence="2" key="1">
    <citation type="submission" date="2020-06" db="EMBL/GenBank/DDBJ databases">
        <title>WGS assembly of Ceratodon purpureus strain R40.</title>
        <authorList>
            <person name="Carey S.B."/>
            <person name="Jenkins J."/>
            <person name="Shu S."/>
            <person name="Lovell J.T."/>
            <person name="Sreedasyam A."/>
            <person name="Maumus F."/>
            <person name="Tiley G.P."/>
            <person name="Fernandez-Pozo N."/>
            <person name="Barry K."/>
            <person name="Chen C."/>
            <person name="Wang M."/>
            <person name="Lipzen A."/>
            <person name="Daum C."/>
            <person name="Saski C.A."/>
            <person name="Payton A.C."/>
            <person name="Mcbreen J.C."/>
            <person name="Conrad R.E."/>
            <person name="Kollar L.M."/>
            <person name="Olsson S."/>
            <person name="Huttunen S."/>
            <person name="Landis J.B."/>
            <person name="Wickett N.J."/>
            <person name="Johnson M.G."/>
            <person name="Rensing S.A."/>
            <person name="Grimwood J."/>
            <person name="Schmutz J."/>
            <person name="Mcdaniel S.F."/>
        </authorList>
    </citation>
    <scope>NUCLEOTIDE SEQUENCE</scope>
    <source>
        <strain evidence="2">R40</strain>
    </source>
</reference>